<proteinExistence type="predicted"/>
<keyword evidence="2" id="KW-1185">Reference proteome</keyword>
<dbReference type="SUPFAM" id="SSF49899">
    <property type="entry name" value="Concanavalin A-like lectins/glucanases"/>
    <property type="match status" value="1"/>
</dbReference>
<sequence>APKTVPVPKGWENGSIRLFIETANATHYNLGAEHNSKKVNVATAEARLVSFGAGQFVGSLLGAYATCNGQGKGLDCPGGGEAYVQQWKYEGKAQEIDHGVFVKA</sequence>
<dbReference type="AlphaFoldDB" id="A0AAN6BXQ5"/>
<dbReference type="Proteomes" id="UP000537989">
    <property type="component" value="Unassembled WGS sequence"/>
</dbReference>
<reference evidence="1 2" key="1">
    <citation type="submission" date="2020-02" db="EMBL/GenBank/DDBJ databases">
        <title>Identification and distribution of gene clusters putatively required for synthesis of sphingolipid metabolism inhibitors in phylogenetically diverse species of the filamentous fungus Fusarium.</title>
        <authorList>
            <person name="Kim H.-S."/>
            <person name="Busman M."/>
            <person name="Brown D.W."/>
            <person name="Divon H."/>
            <person name="Uhlig S."/>
            <person name="Proctor R.H."/>
        </authorList>
    </citation>
    <scope>NUCLEOTIDE SEQUENCE [LARGE SCALE GENOMIC DNA]</scope>
    <source>
        <strain evidence="1 2">NRRL 2903</strain>
    </source>
</reference>
<name>A0AAN6BXQ5_FUSAU</name>
<evidence type="ECO:0000313" key="1">
    <source>
        <dbReference type="EMBL" id="KAF5232561.1"/>
    </source>
</evidence>
<protein>
    <submittedName>
        <fullName evidence="1">Uncharacterized protein</fullName>
    </submittedName>
</protein>
<dbReference type="EMBL" id="JAAMOD010000279">
    <property type="protein sequence ID" value="KAF5232561.1"/>
    <property type="molecule type" value="Genomic_DNA"/>
</dbReference>
<comment type="caution">
    <text evidence="1">The sequence shown here is derived from an EMBL/GenBank/DDBJ whole genome shotgun (WGS) entry which is preliminary data.</text>
</comment>
<evidence type="ECO:0000313" key="2">
    <source>
        <dbReference type="Proteomes" id="UP000537989"/>
    </source>
</evidence>
<accession>A0AAN6BXQ5</accession>
<gene>
    <name evidence="1" type="ORF">FAUST_8593</name>
</gene>
<dbReference type="InterPro" id="IPR013320">
    <property type="entry name" value="ConA-like_dom_sf"/>
</dbReference>
<dbReference type="Gene3D" id="2.60.120.200">
    <property type="match status" value="1"/>
</dbReference>
<organism evidence="1 2">
    <name type="scientific">Fusarium austroamericanum</name>
    <dbReference type="NCBI Taxonomy" id="282268"/>
    <lineage>
        <taxon>Eukaryota</taxon>
        <taxon>Fungi</taxon>
        <taxon>Dikarya</taxon>
        <taxon>Ascomycota</taxon>
        <taxon>Pezizomycotina</taxon>
        <taxon>Sordariomycetes</taxon>
        <taxon>Hypocreomycetidae</taxon>
        <taxon>Hypocreales</taxon>
        <taxon>Nectriaceae</taxon>
        <taxon>Fusarium</taxon>
    </lineage>
</organism>
<feature type="non-terminal residue" evidence="1">
    <location>
        <position position="1"/>
    </location>
</feature>